<evidence type="ECO:0000256" key="1">
    <source>
        <dbReference type="SAM" id="MobiDB-lite"/>
    </source>
</evidence>
<name>A0AAW0GNY6_9APHY</name>
<keyword evidence="3" id="KW-1185">Reference proteome</keyword>
<protein>
    <submittedName>
        <fullName evidence="2">Uncharacterized protein</fullName>
    </submittedName>
</protein>
<dbReference type="Proteomes" id="UP001385951">
    <property type="component" value="Unassembled WGS sequence"/>
</dbReference>
<accession>A0AAW0GNY6</accession>
<feature type="region of interest" description="Disordered" evidence="1">
    <location>
        <begin position="101"/>
        <end position="153"/>
    </location>
</feature>
<feature type="region of interest" description="Disordered" evidence="1">
    <location>
        <begin position="1"/>
        <end position="89"/>
    </location>
</feature>
<feature type="compositionally biased region" description="Basic residues" evidence="1">
    <location>
        <begin position="8"/>
        <end position="20"/>
    </location>
</feature>
<proteinExistence type="predicted"/>
<gene>
    <name evidence="2" type="ORF">QCA50_003123</name>
</gene>
<dbReference type="AlphaFoldDB" id="A0AAW0GNY6"/>
<evidence type="ECO:0000313" key="2">
    <source>
        <dbReference type="EMBL" id="KAK7693554.1"/>
    </source>
</evidence>
<sequence length="153" mass="16513">MEKDKAKASKVRTKKNRKIVRKSDARPDSDLSSSDDATIHSDDDSPPSPRRQKKSKIRLAPITAPPEKLKPLTALPMPPLPPELRKDLKIDTEAHKAILLGTKGKRRKSEESSSGLKQLTLAAFTTPSSSSSGRLSLGSSGNTSSTKKASTNN</sequence>
<evidence type="ECO:0000313" key="3">
    <source>
        <dbReference type="Proteomes" id="UP001385951"/>
    </source>
</evidence>
<dbReference type="EMBL" id="JASBNA010000003">
    <property type="protein sequence ID" value="KAK7693554.1"/>
    <property type="molecule type" value="Genomic_DNA"/>
</dbReference>
<feature type="compositionally biased region" description="Low complexity" evidence="1">
    <location>
        <begin position="112"/>
        <end position="153"/>
    </location>
</feature>
<reference evidence="2 3" key="1">
    <citation type="submission" date="2022-09" db="EMBL/GenBank/DDBJ databases">
        <authorList>
            <person name="Palmer J.M."/>
        </authorList>
    </citation>
    <scope>NUCLEOTIDE SEQUENCE [LARGE SCALE GENOMIC DNA]</scope>
    <source>
        <strain evidence="2 3">DSM 7382</strain>
    </source>
</reference>
<organism evidence="2 3">
    <name type="scientific">Cerrena zonata</name>
    <dbReference type="NCBI Taxonomy" id="2478898"/>
    <lineage>
        <taxon>Eukaryota</taxon>
        <taxon>Fungi</taxon>
        <taxon>Dikarya</taxon>
        <taxon>Basidiomycota</taxon>
        <taxon>Agaricomycotina</taxon>
        <taxon>Agaricomycetes</taxon>
        <taxon>Polyporales</taxon>
        <taxon>Cerrenaceae</taxon>
        <taxon>Cerrena</taxon>
    </lineage>
</organism>
<comment type="caution">
    <text evidence="2">The sequence shown here is derived from an EMBL/GenBank/DDBJ whole genome shotgun (WGS) entry which is preliminary data.</text>
</comment>